<gene>
    <name evidence="2" type="ORF">RUM44_009686</name>
</gene>
<dbReference type="Proteomes" id="UP001359485">
    <property type="component" value="Unassembled WGS sequence"/>
</dbReference>
<name>A0ABR1ATE0_POLSC</name>
<evidence type="ECO:0000256" key="1">
    <source>
        <dbReference type="SAM" id="MobiDB-lite"/>
    </source>
</evidence>
<accession>A0ABR1ATE0</accession>
<feature type="region of interest" description="Disordered" evidence="1">
    <location>
        <begin position="17"/>
        <end position="123"/>
    </location>
</feature>
<proteinExistence type="predicted"/>
<dbReference type="EMBL" id="JAWJWF010000045">
    <property type="protein sequence ID" value="KAK6627209.1"/>
    <property type="molecule type" value="Genomic_DNA"/>
</dbReference>
<feature type="compositionally biased region" description="Basic and acidic residues" evidence="1">
    <location>
        <begin position="66"/>
        <end position="78"/>
    </location>
</feature>
<evidence type="ECO:0000313" key="3">
    <source>
        <dbReference type="Proteomes" id="UP001359485"/>
    </source>
</evidence>
<reference evidence="2 3" key="1">
    <citation type="submission" date="2023-09" db="EMBL/GenBank/DDBJ databases">
        <title>Genomes of two closely related lineages of the louse Polyplax serrata with different host specificities.</title>
        <authorList>
            <person name="Martinu J."/>
            <person name="Tarabai H."/>
            <person name="Stefka J."/>
            <person name="Hypsa V."/>
        </authorList>
    </citation>
    <scope>NUCLEOTIDE SEQUENCE [LARGE SCALE GENOMIC DNA]</scope>
    <source>
        <strain evidence="2">98ZLc_SE</strain>
    </source>
</reference>
<keyword evidence="3" id="KW-1185">Reference proteome</keyword>
<dbReference type="Pfam" id="PF15502">
    <property type="entry name" value="MPLKIP"/>
    <property type="match status" value="1"/>
</dbReference>
<sequence length="163" mass="18771">MEYRSPLGFNFKLEQSLSASKESNNKSTSLGDECPPSASQEVSSNCSEDNKQYPYLGNRKSQVENTLRDQRFSSDFRSVDLNNSQIDPSPRIQRDSGNRRYSHGRNSFQQFEGTPRSQRGNWKSMNPRHSFEKSVNISQYFHPSMLEDPWKNLVNNIKNVGQV</sequence>
<feature type="compositionally biased region" description="Polar residues" evidence="1">
    <location>
        <begin position="37"/>
        <end position="47"/>
    </location>
</feature>
<feature type="compositionally biased region" description="Polar residues" evidence="1">
    <location>
        <begin position="104"/>
        <end position="123"/>
    </location>
</feature>
<evidence type="ECO:0000313" key="2">
    <source>
        <dbReference type="EMBL" id="KAK6627209.1"/>
    </source>
</evidence>
<organism evidence="2 3">
    <name type="scientific">Polyplax serrata</name>
    <name type="common">Common mouse louse</name>
    <dbReference type="NCBI Taxonomy" id="468196"/>
    <lineage>
        <taxon>Eukaryota</taxon>
        <taxon>Metazoa</taxon>
        <taxon>Ecdysozoa</taxon>
        <taxon>Arthropoda</taxon>
        <taxon>Hexapoda</taxon>
        <taxon>Insecta</taxon>
        <taxon>Pterygota</taxon>
        <taxon>Neoptera</taxon>
        <taxon>Paraneoptera</taxon>
        <taxon>Psocodea</taxon>
        <taxon>Troctomorpha</taxon>
        <taxon>Phthiraptera</taxon>
        <taxon>Anoplura</taxon>
        <taxon>Polyplacidae</taxon>
        <taxon>Polyplax</taxon>
    </lineage>
</organism>
<comment type="caution">
    <text evidence="2">The sequence shown here is derived from an EMBL/GenBank/DDBJ whole genome shotgun (WGS) entry which is preliminary data.</text>
</comment>
<dbReference type="InterPro" id="IPR028265">
    <property type="entry name" value="TTDN1/SICKLE"/>
</dbReference>
<protein>
    <submittedName>
        <fullName evidence="2">Uncharacterized protein</fullName>
    </submittedName>
</protein>
<feature type="compositionally biased region" description="Polar residues" evidence="1">
    <location>
        <begin position="17"/>
        <end position="30"/>
    </location>
</feature>